<dbReference type="InterPro" id="IPR029060">
    <property type="entry name" value="PIN-like_dom_sf"/>
</dbReference>
<reference evidence="9" key="1">
    <citation type="submission" date="2021-03" db="EMBL/GenBank/DDBJ databases">
        <title>Evolutionary innovations through gain and loss of genes in the ectomycorrhizal Boletales.</title>
        <authorList>
            <person name="Wu G."/>
            <person name="Miyauchi S."/>
            <person name="Morin E."/>
            <person name="Yang Z.-L."/>
            <person name="Xu J."/>
            <person name="Martin F.M."/>
        </authorList>
    </citation>
    <scope>NUCLEOTIDE SEQUENCE</scope>
    <source>
        <strain evidence="9">BR01</strain>
    </source>
</reference>
<protein>
    <submittedName>
        <fullName evidence="9">PIN domain-like protein</fullName>
    </submittedName>
</protein>
<dbReference type="GO" id="GO:0005634">
    <property type="term" value="C:nucleus"/>
    <property type="evidence" value="ECO:0007669"/>
    <property type="project" value="TreeGrafter"/>
</dbReference>
<evidence type="ECO:0000256" key="5">
    <source>
        <dbReference type="ARBA" id="ARBA00022801"/>
    </source>
</evidence>
<gene>
    <name evidence="9" type="ORF">JVT61DRAFT_15230</name>
</gene>
<feature type="domain" description="XPG-I" evidence="7">
    <location>
        <begin position="400"/>
        <end position="470"/>
    </location>
</feature>
<dbReference type="AlphaFoldDB" id="A0A8I2YSE6"/>
<dbReference type="SMART" id="SM00485">
    <property type="entry name" value="XPGN"/>
    <property type="match status" value="1"/>
</dbReference>
<dbReference type="Gene3D" id="1.10.150.20">
    <property type="entry name" value="5' to 3' exonuclease, C-terminal subdomain"/>
    <property type="match status" value="1"/>
</dbReference>
<evidence type="ECO:0000259" key="7">
    <source>
        <dbReference type="SMART" id="SM00484"/>
    </source>
</evidence>
<dbReference type="InterPro" id="IPR006085">
    <property type="entry name" value="XPG_DNA_repair_N"/>
</dbReference>
<accession>A0A8I2YSE6</accession>
<dbReference type="SUPFAM" id="SSF88723">
    <property type="entry name" value="PIN domain-like"/>
    <property type="match status" value="1"/>
</dbReference>
<dbReference type="PRINTS" id="PR00853">
    <property type="entry name" value="XPGRADSUPER"/>
</dbReference>
<dbReference type="InterPro" id="IPR006084">
    <property type="entry name" value="XPG/Rad2"/>
</dbReference>
<evidence type="ECO:0000256" key="3">
    <source>
        <dbReference type="ARBA" id="ARBA00022723"/>
    </source>
</evidence>
<evidence type="ECO:0000313" key="10">
    <source>
        <dbReference type="Proteomes" id="UP000683000"/>
    </source>
</evidence>
<dbReference type="SMART" id="SM00484">
    <property type="entry name" value="XPGI"/>
    <property type="match status" value="1"/>
</dbReference>
<dbReference type="Pfam" id="PF00867">
    <property type="entry name" value="XPG_I"/>
    <property type="match status" value="1"/>
</dbReference>
<evidence type="ECO:0000256" key="4">
    <source>
        <dbReference type="ARBA" id="ARBA00022759"/>
    </source>
</evidence>
<dbReference type="OrthoDB" id="31113at2759"/>
<dbReference type="SMART" id="SM00279">
    <property type="entry name" value="HhH2"/>
    <property type="match status" value="1"/>
</dbReference>
<evidence type="ECO:0000259" key="8">
    <source>
        <dbReference type="SMART" id="SM00485"/>
    </source>
</evidence>
<dbReference type="EMBL" id="JAGFBS010000009">
    <property type="protein sequence ID" value="KAG6377426.1"/>
    <property type="molecule type" value="Genomic_DNA"/>
</dbReference>
<feature type="domain" description="XPG N-terminal" evidence="8">
    <location>
        <begin position="1"/>
        <end position="100"/>
    </location>
</feature>
<keyword evidence="6" id="KW-0460">Magnesium</keyword>
<dbReference type="Proteomes" id="UP000683000">
    <property type="component" value="Unassembled WGS sequence"/>
</dbReference>
<organism evidence="9 10">
    <name type="scientific">Boletus reticuloceps</name>
    <dbReference type="NCBI Taxonomy" id="495285"/>
    <lineage>
        <taxon>Eukaryota</taxon>
        <taxon>Fungi</taxon>
        <taxon>Dikarya</taxon>
        <taxon>Basidiomycota</taxon>
        <taxon>Agaricomycotina</taxon>
        <taxon>Agaricomycetes</taxon>
        <taxon>Agaricomycetidae</taxon>
        <taxon>Boletales</taxon>
        <taxon>Boletineae</taxon>
        <taxon>Boletaceae</taxon>
        <taxon>Boletoideae</taxon>
        <taxon>Boletus</taxon>
    </lineage>
</organism>
<dbReference type="InterPro" id="IPR006086">
    <property type="entry name" value="XPG-I_dom"/>
</dbReference>
<keyword evidence="2" id="KW-0540">Nuclease</keyword>
<dbReference type="GO" id="GO:0003677">
    <property type="term" value="F:DNA binding"/>
    <property type="evidence" value="ECO:0007669"/>
    <property type="project" value="InterPro"/>
</dbReference>
<dbReference type="InterPro" id="IPR036279">
    <property type="entry name" value="5-3_exonuclease_C_sf"/>
</dbReference>
<keyword evidence="4" id="KW-0255">Endonuclease</keyword>
<comment type="caution">
    <text evidence="9">The sequence shown here is derived from an EMBL/GenBank/DDBJ whole genome shotgun (WGS) entry which is preliminary data.</text>
</comment>
<dbReference type="GO" id="GO:0006281">
    <property type="term" value="P:DNA repair"/>
    <property type="evidence" value="ECO:0007669"/>
    <property type="project" value="UniProtKB-ARBA"/>
</dbReference>
<keyword evidence="10" id="KW-1185">Reference proteome</keyword>
<dbReference type="GO" id="GO:0017108">
    <property type="term" value="F:5'-flap endonuclease activity"/>
    <property type="evidence" value="ECO:0007669"/>
    <property type="project" value="TreeGrafter"/>
</dbReference>
<dbReference type="Pfam" id="PF00752">
    <property type="entry name" value="XPG_N"/>
    <property type="match status" value="1"/>
</dbReference>
<keyword evidence="3" id="KW-0479">Metal-binding</keyword>
<evidence type="ECO:0000313" key="9">
    <source>
        <dbReference type="EMBL" id="KAG6377426.1"/>
    </source>
</evidence>
<dbReference type="SUPFAM" id="SSF47807">
    <property type="entry name" value="5' to 3' exonuclease, C-terminal subdomain"/>
    <property type="match status" value="1"/>
</dbReference>
<proteinExistence type="predicted"/>
<dbReference type="GO" id="GO:0046872">
    <property type="term" value="F:metal ion binding"/>
    <property type="evidence" value="ECO:0007669"/>
    <property type="project" value="UniProtKB-KW"/>
</dbReference>
<dbReference type="PANTHER" id="PTHR11081">
    <property type="entry name" value="FLAP ENDONUCLEASE FAMILY MEMBER"/>
    <property type="match status" value="1"/>
</dbReference>
<dbReference type="GO" id="GO:0005737">
    <property type="term" value="C:cytoplasm"/>
    <property type="evidence" value="ECO:0007669"/>
    <property type="project" value="TreeGrafter"/>
</dbReference>
<dbReference type="PANTHER" id="PTHR11081:SF9">
    <property type="entry name" value="FLAP ENDONUCLEASE 1"/>
    <property type="match status" value="1"/>
</dbReference>
<keyword evidence="5" id="KW-0378">Hydrolase</keyword>
<dbReference type="Gene3D" id="3.40.50.1010">
    <property type="entry name" value="5'-nuclease"/>
    <property type="match status" value="2"/>
</dbReference>
<name>A0A8I2YSE6_9AGAM</name>
<evidence type="ECO:0000256" key="6">
    <source>
        <dbReference type="ARBA" id="ARBA00022842"/>
    </source>
</evidence>
<evidence type="ECO:0000256" key="1">
    <source>
        <dbReference type="ARBA" id="ARBA00001946"/>
    </source>
</evidence>
<dbReference type="InterPro" id="IPR008918">
    <property type="entry name" value="HhH2"/>
</dbReference>
<evidence type="ECO:0000256" key="2">
    <source>
        <dbReference type="ARBA" id="ARBA00022722"/>
    </source>
</evidence>
<sequence>MGVLGITPFLQKTCPQVFKTLPDRLKSLRGKTVVIDGTLVTQRLHFAPMPHPHRHIIGWYRILTELRDSDVRAICVFDGTQRNAAKAREVERRRESRKIDAARGSIEITRLHRLQKLMRLLPYYRSLPSTDRQRVSDALSIRSAHRSFDAHVSGSTLLTPTPCPPSPCARVTSHPDLAFPPPRPSYFPHNGVTVHDLQEGLDFVVASSQPSRSEPHYMPPPAHLDNAALTNDQVGPCDIFDDPHADIFSTLPFVYWNAAVQPTPVTPYPLPDSIELFQSELSTLYSEYNQCINQLTSMPSSFEGPGIPQCENGDVTPGDNPDILDARVEYAMSRQQLQMTLDEGHIWNLLSGLSYDTPPPETESALLTLAERSTVISRSYQRRSNSPTSQTYEECKELLRAMGVPCLESSGPFEAEALACALVTHGHADYVVSEDTDVLIYEAPMLRGITTRESPIVVVHGETVRETLALDRASYVDFALLLGTDFSQRIKNVGPNRALKFIRQHGSIERVVQLESRYPPRMPVADYLAQVGVARFVFQNLPPLPDVGLLHQTEGDSNAVSEIIQRYRLHRMLPGAWDAQSALAGNYFGDDPSVW</sequence>
<comment type="cofactor">
    <cofactor evidence="1">
        <name>Mg(2+)</name>
        <dbReference type="ChEBI" id="CHEBI:18420"/>
    </cofactor>
</comment>
<dbReference type="GO" id="GO:0008409">
    <property type="term" value="F:5'-3' exonuclease activity"/>
    <property type="evidence" value="ECO:0007669"/>
    <property type="project" value="TreeGrafter"/>
</dbReference>